<keyword evidence="3" id="KW-1185">Reference proteome</keyword>
<comment type="caution">
    <text evidence="2">The sequence shown here is derived from an EMBL/GenBank/DDBJ whole genome shotgun (WGS) entry which is preliminary data.</text>
</comment>
<organism evidence="2 3">
    <name type="scientific">Hibiscus sabdariffa</name>
    <name type="common">roselle</name>
    <dbReference type="NCBI Taxonomy" id="183260"/>
    <lineage>
        <taxon>Eukaryota</taxon>
        <taxon>Viridiplantae</taxon>
        <taxon>Streptophyta</taxon>
        <taxon>Embryophyta</taxon>
        <taxon>Tracheophyta</taxon>
        <taxon>Spermatophyta</taxon>
        <taxon>Magnoliopsida</taxon>
        <taxon>eudicotyledons</taxon>
        <taxon>Gunneridae</taxon>
        <taxon>Pentapetalae</taxon>
        <taxon>rosids</taxon>
        <taxon>malvids</taxon>
        <taxon>Malvales</taxon>
        <taxon>Malvaceae</taxon>
        <taxon>Malvoideae</taxon>
        <taxon>Hibiscus</taxon>
    </lineage>
</organism>
<protein>
    <submittedName>
        <fullName evidence="2">Uncharacterized protein</fullName>
    </submittedName>
</protein>
<evidence type="ECO:0000313" key="2">
    <source>
        <dbReference type="EMBL" id="KAK8492078.1"/>
    </source>
</evidence>
<accession>A0ABR2AG12</accession>
<sequence>MTPTAAIDEVISVPRSDLFRYKNKDSEPSPAIYEPGPEPSYLIPSNEDLGNPSSQKRADNSNPLWRPRMMPFYPFTQQIAAQLGALNHRASNPFFIRCAALPGKGGALKKGPPLKNKRTLSSLFELALIARLSYAPPFAQDS</sequence>
<name>A0ABR2AG12_9ROSI</name>
<reference evidence="2 3" key="1">
    <citation type="journal article" date="2024" name="G3 (Bethesda)">
        <title>Genome assembly of Hibiscus sabdariffa L. provides insights into metabolisms of medicinal natural products.</title>
        <authorList>
            <person name="Kim T."/>
        </authorList>
    </citation>
    <scope>NUCLEOTIDE SEQUENCE [LARGE SCALE GENOMIC DNA]</scope>
    <source>
        <strain evidence="2">TK-2024</strain>
        <tissue evidence="2">Old leaves</tissue>
    </source>
</reference>
<gene>
    <name evidence="2" type="ORF">V6N11_014200</name>
</gene>
<feature type="compositionally biased region" description="Polar residues" evidence="1">
    <location>
        <begin position="51"/>
        <end position="63"/>
    </location>
</feature>
<evidence type="ECO:0000313" key="3">
    <source>
        <dbReference type="Proteomes" id="UP001396334"/>
    </source>
</evidence>
<proteinExistence type="predicted"/>
<feature type="region of interest" description="Disordered" evidence="1">
    <location>
        <begin position="20"/>
        <end position="63"/>
    </location>
</feature>
<evidence type="ECO:0000256" key="1">
    <source>
        <dbReference type="SAM" id="MobiDB-lite"/>
    </source>
</evidence>
<dbReference type="EMBL" id="JBBPBN010000257">
    <property type="protein sequence ID" value="KAK8492078.1"/>
    <property type="molecule type" value="Genomic_DNA"/>
</dbReference>
<dbReference type="Proteomes" id="UP001396334">
    <property type="component" value="Unassembled WGS sequence"/>
</dbReference>